<evidence type="ECO:0000256" key="1">
    <source>
        <dbReference type="ARBA" id="ARBA00001946"/>
    </source>
</evidence>
<comment type="cofactor">
    <cofactor evidence="1">
        <name>Mg(2+)</name>
        <dbReference type="ChEBI" id="CHEBI:18420"/>
    </cofactor>
</comment>
<dbReference type="EMBL" id="JAASQP010000001">
    <property type="protein sequence ID" value="NIJ25106.1"/>
    <property type="molecule type" value="Genomic_DNA"/>
</dbReference>
<keyword evidence="10" id="KW-1185">Reference proteome</keyword>
<dbReference type="PANTHER" id="PTHR33653:SF1">
    <property type="entry name" value="RIBONUCLEASE VAPC2"/>
    <property type="match status" value="1"/>
</dbReference>
<evidence type="ECO:0000256" key="3">
    <source>
        <dbReference type="ARBA" id="ARBA00022722"/>
    </source>
</evidence>
<protein>
    <recommendedName>
        <fullName evidence="8">PIN domain-containing protein</fullName>
    </recommendedName>
</protein>
<accession>A0ABX0U6R3</accession>
<evidence type="ECO:0000256" key="6">
    <source>
        <dbReference type="ARBA" id="ARBA00022842"/>
    </source>
</evidence>
<dbReference type="InterPro" id="IPR029060">
    <property type="entry name" value="PIN-like_dom_sf"/>
</dbReference>
<dbReference type="InterPro" id="IPR002716">
    <property type="entry name" value="PIN_dom"/>
</dbReference>
<evidence type="ECO:0000256" key="4">
    <source>
        <dbReference type="ARBA" id="ARBA00022723"/>
    </source>
</evidence>
<dbReference type="PANTHER" id="PTHR33653">
    <property type="entry name" value="RIBONUCLEASE VAPC2"/>
    <property type="match status" value="1"/>
</dbReference>
<evidence type="ECO:0000259" key="8">
    <source>
        <dbReference type="Pfam" id="PF01850"/>
    </source>
</evidence>
<dbReference type="RefSeq" id="WP_166745512.1">
    <property type="nucleotide sequence ID" value="NZ_BAAAEV010000001.1"/>
</dbReference>
<gene>
    <name evidence="9" type="ORF">FHT01_002648</name>
</gene>
<keyword evidence="3" id="KW-0540">Nuclease</keyword>
<evidence type="ECO:0000256" key="7">
    <source>
        <dbReference type="ARBA" id="ARBA00038093"/>
    </source>
</evidence>
<evidence type="ECO:0000313" key="9">
    <source>
        <dbReference type="EMBL" id="NIJ25106.1"/>
    </source>
</evidence>
<keyword evidence="5" id="KW-0378">Hydrolase</keyword>
<name>A0ABX0U6R3_9SPHN</name>
<comment type="caution">
    <text evidence="9">The sequence shown here is derived from an EMBL/GenBank/DDBJ whole genome shotgun (WGS) entry which is preliminary data.</text>
</comment>
<keyword evidence="6" id="KW-0460">Magnesium</keyword>
<dbReference type="SUPFAM" id="SSF88723">
    <property type="entry name" value="PIN domain-like"/>
    <property type="match status" value="1"/>
</dbReference>
<keyword evidence="2" id="KW-1277">Toxin-antitoxin system</keyword>
<dbReference type="Pfam" id="PF01850">
    <property type="entry name" value="PIN"/>
    <property type="match status" value="1"/>
</dbReference>
<dbReference type="Gene3D" id="3.40.50.1010">
    <property type="entry name" value="5'-nuclease"/>
    <property type="match status" value="1"/>
</dbReference>
<evidence type="ECO:0000256" key="5">
    <source>
        <dbReference type="ARBA" id="ARBA00022801"/>
    </source>
</evidence>
<proteinExistence type="inferred from homology"/>
<comment type="similarity">
    <text evidence="7">Belongs to the PINc/VapC protein family.</text>
</comment>
<keyword evidence="4" id="KW-0479">Metal-binding</keyword>
<dbReference type="InterPro" id="IPR050556">
    <property type="entry name" value="Type_II_TA_system_RNase"/>
</dbReference>
<feature type="domain" description="PIN" evidence="8">
    <location>
        <begin position="2"/>
        <end position="122"/>
    </location>
</feature>
<reference evidence="9 10" key="1">
    <citation type="submission" date="2020-03" db="EMBL/GenBank/DDBJ databases">
        <title>Genomic Encyclopedia of Type Strains, Phase IV (KMG-IV): sequencing the most valuable type-strain genomes for metagenomic binning, comparative biology and taxonomic classification.</title>
        <authorList>
            <person name="Goeker M."/>
        </authorList>
    </citation>
    <scope>NUCLEOTIDE SEQUENCE [LARGE SCALE GENOMIC DNA]</scope>
    <source>
        <strain evidence="9 10">DSM 22753</strain>
    </source>
</reference>
<dbReference type="Proteomes" id="UP000788153">
    <property type="component" value="Unassembled WGS sequence"/>
</dbReference>
<sequence length="137" mass="15307">MILLDSNVVIDLIEIGSAEGDWARASMEAFADSETFGINLIIRAETASRFRTVDEQSEYFSDIGIESWPIDDVAAWRAGQAFKLYRQRGGARDTILADFLIGGHAAYIGAALMTRDRRLDRYFPELTLITPETHPHG</sequence>
<evidence type="ECO:0000313" key="10">
    <source>
        <dbReference type="Proteomes" id="UP000788153"/>
    </source>
</evidence>
<evidence type="ECO:0000256" key="2">
    <source>
        <dbReference type="ARBA" id="ARBA00022649"/>
    </source>
</evidence>
<organism evidence="9 10">
    <name type="scientific">Sphingomonas japonica</name>
    <dbReference type="NCBI Taxonomy" id="511662"/>
    <lineage>
        <taxon>Bacteria</taxon>
        <taxon>Pseudomonadati</taxon>
        <taxon>Pseudomonadota</taxon>
        <taxon>Alphaproteobacteria</taxon>
        <taxon>Sphingomonadales</taxon>
        <taxon>Sphingomonadaceae</taxon>
        <taxon>Sphingomonas</taxon>
    </lineage>
</organism>